<evidence type="ECO:0000313" key="18">
    <source>
        <dbReference type="EMBL" id="CDR36998.1"/>
    </source>
</evidence>
<evidence type="ECO:0000256" key="11">
    <source>
        <dbReference type="ARBA" id="ARBA00023098"/>
    </source>
</evidence>
<dbReference type="EC" id="3.1.1.5" evidence="3 14"/>
<protein>
    <recommendedName>
        <fullName evidence="4 14">Lysophospholipase NTE1</fullName>
        <ecNumber evidence="3 14">3.1.1.5</ecNumber>
    </recommendedName>
    <alternativeName>
        <fullName evidence="14">Intracellular phospholipase B</fullName>
    </alternativeName>
</protein>
<dbReference type="EMBL" id="LK052886">
    <property type="protein sequence ID" value="CDR36998.1"/>
    <property type="molecule type" value="Genomic_DNA"/>
</dbReference>
<dbReference type="PANTHER" id="PTHR14226:SF29">
    <property type="entry name" value="NEUROPATHY TARGET ESTERASE SWS"/>
    <property type="match status" value="1"/>
</dbReference>
<feature type="compositionally biased region" description="Polar residues" evidence="15">
    <location>
        <begin position="413"/>
        <end position="422"/>
    </location>
</feature>
<feature type="active site" description="Proton acceptor" evidence="13">
    <location>
        <position position="1206"/>
    </location>
</feature>
<dbReference type="SUPFAM" id="SSF52151">
    <property type="entry name" value="FabD/lysophospholipase-like"/>
    <property type="match status" value="1"/>
</dbReference>
<name>A0A061AIR4_CYBFA</name>
<evidence type="ECO:0000256" key="15">
    <source>
        <dbReference type="SAM" id="MobiDB-lite"/>
    </source>
</evidence>
<feature type="active site" description="Nucleophile" evidence="13">
    <location>
        <position position="1088"/>
    </location>
</feature>
<dbReference type="GO" id="GO:0004622">
    <property type="term" value="F:phosphatidylcholine lysophospholipase activity"/>
    <property type="evidence" value="ECO:0007669"/>
    <property type="project" value="UniProtKB-EC"/>
</dbReference>
<evidence type="ECO:0000256" key="12">
    <source>
        <dbReference type="ARBA" id="ARBA00023136"/>
    </source>
</evidence>
<feature type="transmembrane region" description="Helical" evidence="14">
    <location>
        <begin position="71"/>
        <end position="95"/>
    </location>
</feature>
<evidence type="ECO:0000256" key="2">
    <source>
        <dbReference type="ARBA" id="ARBA00006636"/>
    </source>
</evidence>
<dbReference type="PhylomeDB" id="A0A061AIR4"/>
<dbReference type="PANTHER" id="PTHR14226">
    <property type="entry name" value="NEUROPATHY TARGET ESTERASE/SWISS CHEESE D.MELANOGASTER"/>
    <property type="match status" value="1"/>
</dbReference>
<evidence type="ECO:0000256" key="8">
    <source>
        <dbReference type="ARBA" id="ARBA00022824"/>
    </source>
</evidence>
<dbReference type="InterPro" id="IPR018490">
    <property type="entry name" value="cNMP-bd_dom_sf"/>
</dbReference>
<feature type="domain" description="Cyclic nucleotide-binding" evidence="16">
    <location>
        <begin position="692"/>
        <end position="784"/>
    </location>
</feature>
<keyword evidence="7 13" id="KW-0378">Hydrolase</keyword>
<feature type="short sequence motif" description="DGA/G" evidence="13">
    <location>
        <begin position="1206"/>
        <end position="1208"/>
    </location>
</feature>
<feature type="compositionally biased region" description="Polar residues" evidence="15">
    <location>
        <begin position="379"/>
        <end position="390"/>
    </location>
</feature>
<comment type="function">
    <text evidence="14">Intracellular phospholipase B that catalyzes the double deacylation of phosphatidylcholine (PC) to glycerophosphocholine (GroPCho). Plays an important role in membrane lipid homeostasis.</text>
</comment>
<feature type="domain" description="PNPLA" evidence="17">
    <location>
        <begin position="1055"/>
        <end position="1219"/>
    </location>
</feature>
<dbReference type="InterPro" id="IPR014710">
    <property type="entry name" value="RmlC-like_jellyroll"/>
</dbReference>
<keyword evidence="12 14" id="KW-0472">Membrane</keyword>
<dbReference type="SUPFAM" id="SSF51206">
    <property type="entry name" value="cAMP-binding domain-like"/>
    <property type="match status" value="3"/>
</dbReference>
<dbReference type="PROSITE" id="PS50042">
    <property type="entry name" value="CNMP_BINDING_3"/>
    <property type="match status" value="2"/>
</dbReference>
<keyword evidence="5 14" id="KW-0812">Transmembrane</keyword>
<dbReference type="GO" id="GO:0016042">
    <property type="term" value="P:lipid catabolic process"/>
    <property type="evidence" value="ECO:0007669"/>
    <property type="project" value="UniProtKB-UniRule"/>
</dbReference>
<evidence type="ECO:0000256" key="14">
    <source>
        <dbReference type="RuleBase" id="RU362043"/>
    </source>
</evidence>
<dbReference type="GO" id="GO:0046470">
    <property type="term" value="P:phosphatidylcholine metabolic process"/>
    <property type="evidence" value="ECO:0007669"/>
    <property type="project" value="InterPro"/>
</dbReference>
<feature type="short sequence motif" description="GXGXXG" evidence="13">
    <location>
        <begin position="1059"/>
        <end position="1064"/>
    </location>
</feature>
<dbReference type="PROSITE" id="PS01237">
    <property type="entry name" value="UPF0028"/>
    <property type="match status" value="1"/>
</dbReference>
<evidence type="ECO:0000256" key="5">
    <source>
        <dbReference type="ARBA" id="ARBA00022692"/>
    </source>
</evidence>
<dbReference type="InterPro" id="IPR056556">
    <property type="entry name" value="NTE1_P-loop_dom"/>
</dbReference>
<comment type="subcellular location">
    <subcellularLocation>
        <location evidence="1 14">Endoplasmic reticulum membrane</location>
    </subcellularLocation>
</comment>
<keyword evidence="11 13" id="KW-0443">Lipid metabolism</keyword>
<evidence type="ECO:0000256" key="3">
    <source>
        <dbReference type="ARBA" id="ARBA00013274"/>
    </source>
</evidence>
<dbReference type="Gene3D" id="3.40.1090.10">
    <property type="entry name" value="Cytosolic phospholipase A2 catalytic domain"/>
    <property type="match status" value="2"/>
</dbReference>
<evidence type="ECO:0000256" key="7">
    <source>
        <dbReference type="ARBA" id="ARBA00022801"/>
    </source>
</evidence>
<proteinExistence type="inferred from homology"/>
<dbReference type="SMART" id="SM00100">
    <property type="entry name" value="cNMP"/>
    <property type="match status" value="2"/>
</dbReference>
<comment type="similarity">
    <text evidence="2 14">Belongs to the NTE family.</text>
</comment>
<reference evidence="18" key="1">
    <citation type="journal article" date="2014" name="Genome Announc.">
        <title>Genome sequence of the yeast Cyberlindnera fabianii (Hansenula fabianii).</title>
        <authorList>
            <person name="Freel K.C."/>
            <person name="Sarilar V."/>
            <person name="Neuveglise C."/>
            <person name="Devillers H."/>
            <person name="Friedrich A."/>
            <person name="Schacherer J."/>
        </authorList>
    </citation>
    <scope>NUCLEOTIDE SEQUENCE</scope>
    <source>
        <strain evidence="18">YJS4271</strain>
    </source>
</reference>
<dbReference type="InterPro" id="IPR002641">
    <property type="entry name" value="PNPLA_dom"/>
</dbReference>
<evidence type="ECO:0000259" key="16">
    <source>
        <dbReference type="PROSITE" id="PS50042"/>
    </source>
</evidence>
<keyword evidence="6" id="KW-0677">Repeat</keyword>
<evidence type="ECO:0000256" key="6">
    <source>
        <dbReference type="ARBA" id="ARBA00022737"/>
    </source>
</evidence>
<feature type="short sequence motif" description="GXSXG" evidence="13">
    <location>
        <begin position="1086"/>
        <end position="1090"/>
    </location>
</feature>
<dbReference type="Pfam" id="PF00027">
    <property type="entry name" value="cNMP_binding"/>
    <property type="match status" value="2"/>
</dbReference>
<keyword evidence="8 14" id="KW-0256">Endoplasmic reticulum</keyword>
<feature type="transmembrane region" description="Helical" evidence="14">
    <location>
        <begin position="40"/>
        <end position="59"/>
    </location>
</feature>
<dbReference type="CDD" id="cd00038">
    <property type="entry name" value="CAP_ED"/>
    <property type="match status" value="2"/>
</dbReference>
<evidence type="ECO:0000256" key="4">
    <source>
        <dbReference type="ARBA" id="ARBA00018317"/>
    </source>
</evidence>
<gene>
    <name evidence="18" type="ORF">CYFA0S_01e06282g</name>
</gene>
<organism evidence="18">
    <name type="scientific">Cyberlindnera fabianii</name>
    <name type="common">Yeast</name>
    <name type="synonym">Hansenula fabianii</name>
    <dbReference type="NCBI Taxonomy" id="36022"/>
    <lineage>
        <taxon>Eukaryota</taxon>
        <taxon>Fungi</taxon>
        <taxon>Dikarya</taxon>
        <taxon>Ascomycota</taxon>
        <taxon>Saccharomycotina</taxon>
        <taxon>Saccharomycetes</taxon>
        <taxon>Phaffomycetales</taxon>
        <taxon>Phaffomycetaceae</taxon>
        <taxon>Cyberlindnera</taxon>
    </lineage>
</organism>
<evidence type="ECO:0000259" key="17">
    <source>
        <dbReference type="PROSITE" id="PS51635"/>
    </source>
</evidence>
<comment type="catalytic activity">
    <reaction evidence="14">
        <text>a 1-acyl-sn-glycero-3-phosphocholine + H2O = sn-glycerol 3-phosphocholine + a fatty acid + H(+)</text>
        <dbReference type="Rhea" id="RHEA:15177"/>
        <dbReference type="ChEBI" id="CHEBI:15377"/>
        <dbReference type="ChEBI" id="CHEBI:15378"/>
        <dbReference type="ChEBI" id="CHEBI:16870"/>
        <dbReference type="ChEBI" id="CHEBI:28868"/>
        <dbReference type="ChEBI" id="CHEBI:58168"/>
        <dbReference type="EC" id="3.1.1.5"/>
    </reaction>
</comment>
<accession>A0A061AIR4</accession>
<dbReference type="Gene3D" id="2.60.120.10">
    <property type="entry name" value="Jelly Rolls"/>
    <property type="match status" value="3"/>
</dbReference>
<dbReference type="Pfam" id="PF24179">
    <property type="entry name" value="NTE_Ploop"/>
    <property type="match status" value="1"/>
</dbReference>
<evidence type="ECO:0000256" key="9">
    <source>
        <dbReference type="ARBA" id="ARBA00022963"/>
    </source>
</evidence>
<sequence length="1358" mass="151264">MSTVSISETNGLVPQNPTVGNDEIINTTIGLGVPSLIGHILYFISWVSVKILEVALITLPSWLLNLLSTSFSITLSFTSLLLILGSVFVASLLFVRYRALTGYSKVLEERREPPRVDAFLDEAGKGGKRRFGSYLDEFLIAIKVFGYLEKPVFNELTKSMRTQKLDANEVLDLEAGLGFAIVCEGNVQIFSKVENKTNHVQNDDEFAGETFILNGERYQLLNEVKTGNALSSLIDILTLFTDEDPLRSSFSSPRNPTGLGINQGLDDRIDPLNLNGSTPTTPDYLEPTPKIIARATADSTIAIIPADAFKRLKHKHPRASSHIVQMILTRLYRVTFQTVHNYLGLTRELFDAEIRLNNKVKLDIPSYLKEGLLKRFTETQNHSSTSSFTEGTRGRHRSRGTPGTPQGPKRENSNGSVLSPNSRLPMGHMPKMKRTESRHVVLHSRDSFNPGDLLSNVPLSRQELHTESSSDQDVMNRTFSAEEETEETSLRIALVEQMFRFMGVDRDTLIPRTSTRSNTSVLNSPASRGFETYHTFQQENTPLLEGTFPRLRTMSIASSTVNDFSSDQVDFEQAKLEFAEAIDLEMIKKDTVCIEENSGSKGLYYVLKGEMEVYHTENGREHLIHTVRDGGVAGYLGAMVRYKSFVSVRAKTDSVVAFLSNKDLERLCEKYFMIYLSIAKSLIESLNPKVLKLDSALEWIHLDAGDTLFKQNTDANGIYIILSGRLRSLQENPSTQEVNVMGEYGQGESFGELEVLTAAKRSSTFVAVRDSEAARIPRTLFEILSLESPSIMIKVSRIVAKTMQEAQGQHYDMFQVPSTSTVRHTSKNYRTITILPTTAGLPVSDFASRLVQAFKAVNVSVIGLDQASTLTHLGKYAFDKLSRLRQSGYFSDLEERYEIVVYIADTAVNSSWTSTCIQQADCILLMADAGADPAVGDYERLLLKARTTARTELILLHPEKYVEPGLTGKWLKNRIWVHSHHHIQLNYKNGEAATSNSTLHPKTPMTIALNIKSKVENLTSKYINSKSKTHYNSPVPHKNDFLRLARLLSGQAVGLVLGGGGARGFSHLGILRALQDNGIPVDIIGGTSIGSFIGGLYARDYDLVPIYGRAKKFAGRVGSLWRTLSDLTIPITAYTTGHEFNRGIWKALGGYRIEDFWIQYYCNSTNITNSCMEIHSSGIAWRFIRASMSLAGLLPPITDNGSMLLDGGYVDNLPVEEMKNRGASIIFAVDVGSVDDRTPMTYGDSLSGMWAFFNKWNPFSSHPNVPAMSEIQMRLCYVSSVNALERAKNTPGVIYLRPPIENYATLDFAKFEEIYNVGSVYGHMVIKELMESGKFPKIAAAGIFNEKENRVIQRRNSI</sequence>
<dbReference type="GO" id="GO:0005789">
    <property type="term" value="C:endoplasmic reticulum membrane"/>
    <property type="evidence" value="ECO:0007669"/>
    <property type="project" value="UniProtKB-SubCell"/>
</dbReference>
<dbReference type="InterPro" id="IPR016035">
    <property type="entry name" value="Acyl_Trfase/lysoPLipase"/>
</dbReference>
<evidence type="ECO:0000256" key="10">
    <source>
        <dbReference type="ARBA" id="ARBA00022989"/>
    </source>
</evidence>
<dbReference type="InterPro" id="IPR000595">
    <property type="entry name" value="cNMP-bd_dom"/>
</dbReference>
<keyword evidence="9 13" id="KW-0442">Lipid degradation</keyword>
<feature type="domain" description="Cyclic nucleotide-binding" evidence="16">
    <location>
        <begin position="577"/>
        <end position="667"/>
    </location>
</feature>
<keyword evidence="10 14" id="KW-1133">Transmembrane helix</keyword>
<evidence type="ECO:0000256" key="1">
    <source>
        <dbReference type="ARBA" id="ARBA00004586"/>
    </source>
</evidence>
<feature type="region of interest" description="Disordered" evidence="15">
    <location>
        <begin position="379"/>
        <end position="438"/>
    </location>
</feature>
<dbReference type="InterPro" id="IPR050301">
    <property type="entry name" value="NTE"/>
</dbReference>
<dbReference type="VEuPathDB" id="FungiDB:BON22_0556"/>
<dbReference type="PROSITE" id="PS51635">
    <property type="entry name" value="PNPLA"/>
    <property type="match status" value="1"/>
</dbReference>
<feature type="region of interest" description="Disordered" evidence="15">
    <location>
        <begin position="248"/>
        <end position="270"/>
    </location>
</feature>
<dbReference type="InterPro" id="IPR001423">
    <property type="entry name" value="LysoPLipase_patatin_CS"/>
</dbReference>
<dbReference type="Pfam" id="PF01734">
    <property type="entry name" value="Patatin"/>
    <property type="match status" value="1"/>
</dbReference>
<evidence type="ECO:0000256" key="13">
    <source>
        <dbReference type="PROSITE-ProRule" id="PRU01161"/>
    </source>
</evidence>
<dbReference type="OrthoDB" id="421051at2759"/>
<dbReference type="FunFam" id="3.40.1090.10:FF:000007">
    <property type="entry name" value="Lysophospholipase NTE1"/>
    <property type="match status" value="1"/>
</dbReference>